<keyword evidence="2" id="KW-0808">Transferase</keyword>
<keyword evidence="1" id="KW-1133">Transmembrane helix</keyword>
<gene>
    <name evidence="2" type="ORF">ACFO3O_07685</name>
</gene>
<protein>
    <submittedName>
        <fullName evidence="2">Uracil phosphoribosyltransferase</fullName>
    </submittedName>
</protein>
<dbReference type="InterPro" id="IPR045922">
    <property type="entry name" value="DUF6341"/>
</dbReference>
<evidence type="ECO:0000313" key="2">
    <source>
        <dbReference type="EMBL" id="MFC4633783.1"/>
    </source>
</evidence>
<evidence type="ECO:0000256" key="1">
    <source>
        <dbReference type="SAM" id="Phobius"/>
    </source>
</evidence>
<keyword evidence="2" id="KW-0328">Glycosyltransferase</keyword>
<keyword evidence="3" id="KW-1185">Reference proteome</keyword>
<feature type="transmembrane region" description="Helical" evidence="1">
    <location>
        <begin position="39"/>
        <end position="59"/>
    </location>
</feature>
<keyword evidence="1" id="KW-0472">Membrane</keyword>
<proteinExistence type="predicted"/>
<accession>A0ABV9HWA2</accession>
<dbReference type="GO" id="GO:0016757">
    <property type="term" value="F:glycosyltransferase activity"/>
    <property type="evidence" value="ECO:0007669"/>
    <property type="project" value="UniProtKB-KW"/>
</dbReference>
<dbReference type="RefSeq" id="WP_379978009.1">
    <property type="nucleotide sequence ID" value="NZ_JBHSFV010000003.1"/>
</dbReference>
<sequence>MSLKGFFEGIQEFAEETLFAPFNALMETELTNWWAANGINWLFMLICCAAIVYWMLQLVDHNKEGEERRDAISHGFLGSDSELEHKL</sequence>
<organism evidence="2 3">
    <name type="scientific">Dokdonia ponticola</name>
    <dbReference type="NCBI Taxonomy" id="2041041"/>
    <lineage>
        <taxon>Bacteria</taxon>
        <taxon>Pseudomonadati</taxon>
        <taxon>Bacteroidota</taxon>
        <taxon>Flavobacteriia</taxon>
        <taxon>Flavobacteriales</taxon>
        <taxon>Flavobacteriaceae</taxon>
        <taxon>Dokdonia</taxon>
    </lineage>
</organism>
<comment type="caution">
    <text evidence="2">The sequence shown here is derived from an EMBL/GenBank/DDBJ whole genome shotgun (WGS) entry which is preliminary data.</text>
</comment>
<dbReference type="EMBL" id="JBHSFV010000003">
    <property type="protein sequence ID" value="MFC4633783.1"/>
    <property type="molecule type" value="Genomic_DNA"/>
</dbReference>
<keyword evidence="1" id="KW-0812">Transmembrane</keyword>
<reference evidence="3" key="1">
    <citation type="journal article" date="2019" name="Int. J. Syst. Evol. Microbiol.">
        <title>The Global Catalogue of Microorganisms (GCM) 10K type strain sequencing project: providing services to taxonomists for standard genome sequencing and annotation.</title>
        <authorList>
            <consortium name="The Broad Institute Genomics Platform"/>
            <consortium name="The Broad Institute Genome Sequencing Center for Infectious Disease"/>
            <person name="Wu L."/>
            <person name="Ma J."/>
        </authorList>
    </citation>
    <scope>NUCLEOTIDE SEQUENCE [LARGE SCALE GENOMIC DNA]</scope>
    <source>
        <strain evidence="3">YJ-61-S</strain>
    </source>
</reference>
<dbReference type="Proteomes" id="UP001596043">
    <property type="component" value="Unassembled WGS sequence"/>
</dbReference>
<dbReference type="Pfam" id="PF19868">
    <property type="entry name" value="DUF6341"/>
    <property type="match status" value="1"/>
</dbReference>
<evidence type="ECO:0000313" key="3">
    <source>
        <dbReference type="Proteomes" id="UP001596043"/>
    </source>
</evidence>
<name>A0ABV9HWA2_9FLAO</name>